<dbReference type="RefSeq" id="WP_369188017.1">
    <property type="nucleotide sequence ID" value="NZ_CP163431.1"/>
</dbReference>
<evidence type="ECO:0000259" key="2">
    <source>
        <dbReference type="Pfam" id="PF13581"/>
    </source>
</evidence>
<keyword evidence="1" id="KW-0418">Kinase</keyword>
<dbReference type="InterPro" id="IPR050267">
    <property type="entry name" value="Anti-sigma-factor_SerPK"/>
</dbReference>
<dbReference type="InterPro" id="IPR003594">
    <property type="entry name" value="HATPase_dom"/>
</dbReference>
<organism evidence="3">
    <name type="scientific">Streptomyces sp. R08</name>
    <dbReference type="NCBI Taxonomy" id="3238624"/>
    <lineage>
        <taxon>Bacteria</taxon>
        <taxon>Bacillati</taxon>
        <taxon>Actinomycetota</taxon>
        <taxon>Actinomycetes</taxon>
        <taxon>Kitasatosporales</taxon>
        <taxon>Streptomycetaceae</taxon>
        <taxon>Streptomyces</taxon>
    </lineage>
</organism>
<keyword evidence="3" id="KW-0547">Nucleotide-binding</keyword>
<dbReference type="Gene3D" id="3.30.565.10">
    <property type="entry name" value="Histidine kinase-like ATPase, C-terminal domain"/>
    <property type="match status" value="1"/>
</dbReference>
<dbReference type="PANTHER" id="PTHR35526">
    <property type="entry name" value="ANTI-SIGMA-F FACTOR RSBW-RELATED"/>
    <property type="match status" value="1"/>
</dbReference>
<dbReference type="GO" id="GO:0005524">
    <property type="term" value="F:ATP binding"/>
    <property type="evidence" value="ECO:0007669"/>
    <property type="project" value="UniProtKB-KW"/>
</dbReference>
<name>A0AB39M6K9_9ACTN</name>
<reference evidence="3" key="1">
    <citation type="submission" date="2024-07" db="EMBL/GenBank/DDBJ databases">
        <authorList>
            <person name="Yu S.T."/>
        </authorList>
    </citation>
    <scope>NUCLEOTIDE SEQUENCE</scope>
    <source>
        <strain evidence="3">R08</strain>
    </source>
</reference>
<evidence type="ECO:0000313" key="3">
    <source>
        <dbReference type="EMBL" id="XDQ01679.1"/>
    </source>
</evidence>
<dbReference type="GO" id="GO:0004674">
    <property type="term" value="F:protein serine/threonine kinase activity"/>
    <property type="evidence" value="ECO:0007669"/>
    <property type="project" value="UniProtKB-KW"/>
</dbReference>
<dbReference type="SUPFAM" id="SSF55874">
    <property type="entry name" value="ATPase domain of HSP90 chaperone/DNA topoisomerase II/histidine kinase"/>
    <property type="match status" value="1"/>
</dbReference>
<dbReference type="PANTHER" id="PTHR35526:SF3">
    <property type="entry name" value="ANTI-SIGMA-F FACTOR RSBW"/>
    <property type="match status" value="1"/>
</dbReference>
<keyword evidence="1" id="KW-0808">Transferase</keyword>
<gene>
    <name evidence="3" type="ORF">AB5J58_16410</name>
</gene>
<dbReference type="AlphaFoldDB" id="A0AB39M6K9"/>
<protein>
    <submittedName>
        <fullName evidence="3">ATP-binding protein</fullName>
    </submittedName>
</protein>
<dbReference type="EMBL" id="CP163431">
    <property type="protein sequence ID" value="XDQ01679.1"/>
    <property type="molecule type" value="Genomic_DNA"/>
</dbReference>
<sequence length="133" mass="14388">MERSYVSFAPAPENGLCPVRGAVRDQLARWGHGELIDDALLVVSELLGNAFGHGATPVRLSLALHERAGHQALMIQVSDTSPGFDTKEIRAAWTRPSAALSGGGRGLLLVEALSRAWGDRHYRRGHTVWADLP</sequence>
<accession>A0AB39M6K9</accession>
<dbReference type="Pfam" id="PF13581">
    <property type="entry name" value="HATPase_c_2"/>
    <property type="match status" value="1"/>
</dbReference>
<proteinExistence type="predicted"/>
<dbReference type="InterPro" id="IPR036890">
    <property type="entry name" value="HATPase_C_sf"/>
</dbReference>
<evidence type="ECO:0000256" key="1">
    <source>
        <dbReference type="ARBA" id="ARBA00022527"/>
    </source>
</evidence>
<keyword evidence="3" id="KW-0067">ATP-binding</keyword>
<keyword evidence="1" id="KW-0723">Serine/threonine-protein kinase</keyword>
<feature type="domain" description="Histidine kinase/HSP90-like ATPase" evidence="2">
    <location>
        <begin position="18"/>
        <end position="122"/>
    </location>
</feature>